<dbReference type="GO" id="GO:0035344">
    <property type="term" value="P:hypoxanthine transport"/>
    <property type="evidence" value="ECO:0007669"/>
    <property type="project" value="TreeGrafter"/>
</dbReference>
<evidence type="ECO:0000256" key="5">
    <source>
        <dbReference type="ARBA" id="ARBA00022989"/>
    </source>
</evidence>
<evidence type="ECO:0000256" key="1">
    <source>
        <dbReference type="ARBA" id="ARBA00004141"/>
    </source>
</evidence>
<keyword evidence="5 7" id="KW-1133">Transmembrane helix</keyword>
<accession>A0A673WD59</accession>
<dbReference type="PANTHER" id="PTHR10332:SF8">
    <property type="entry name" value="EQUILIBRATIVE NUCLEOSIDE TRANSPORTER 2"/>
    <property type="match status" value="1"/>
</dbReference>
<dbReference type="InterPro" id="IPR036259">
    <property type="entry name" value="MFS_trans_sf"/>
</dbReference>
<dbReference type="Ensembl" id="ENSSTUT00000010641.1">
    <property type="protein sequence ID" value="ENSSTUP00000009984.1"/>
    <property type="gene ID" value="ENSSTUG00000004841.1"/>
</dbReference>
<proteinExistence type="inferred from homology"/>
<feature type="transmembrane region" description="Helical" evidence="7">
    <location>
        <begin position="118"/>
        <end position="140"/>
    </location>
</feature>
<organism evidence="8 9">
    <name type="scientific">Salmo trutta</name>
    <name type="common">Brown trout</name>
    <dbReference type="NCBI Taxonomy" id="8032"/>
    <lineage>
        <taxon>Eukaryota</taxon>
        <taxon>Metazoa</taxon>
        <taxon>Chordata</taxon>
        <taxon>Craniata</taxon>
        <taxon>Vertebrata</taxon>
        <taxon>Euteleostomi</taxon>
        <taxon>Actinopterygii</taxon>
        <taxon>Neopterygii</taxon>
        <taxon>Teleostei</taxon>
        <taxon>Protacanthopterygii</taxon>
        <taxon>Salmoniformes</taxon>
        <taxon>Salmonidae</taxon>
        <taxon>Salmoninae</taxon>
        <taxon>Salmo</taxon>
    </lineage>
</organism>
<evidence type="ECO:0000313" key="9">
    <source>
        <dbReference type="Proteomes" id="UP000472277"/>
    </source>
</evidence>
<dbReference type="GO" id="GO:0015854">
    <property type="term" value="P:guanine transport"/>
    <property type="evidence" value="ECO:0007669"/>
    <property type="project" value="TreeGrafter"/>
</dbReference>
<evidence type="ECO:0000256" key="7">
    <source>
        <dbReference type="SAM" id="Phobius"/>
    </source>
</evidence>
<evidence type="ECO:0000256" key="3">
    <source>
        <dbReference type="ARBA" id="ARBA00022448"/>
    </source>
</evidence>
<keyword evidence="9" id="KW-1185">Reference proteome</keyword>
<dbReference type="Proteomes" id="UP000472277">
    <property type="component" value="Chromosome 12"/>
</dbReference>
<evidence type="ECO:0000256" key="6">
    <source>
        <dbReference type="ARBA" id="ARBA00023136"/>
    </source>
</evidence>
<dbReference type="GO" id="GO:0015862">
    <property type="term" value="P:uridine transmembrane transport"/>
    <property type="evidence" value="ECO:0007669"/>
    <property type="project" value="TreeGrafter"/>
</dbReference>
<dbReference type="GO" id="GO:0016323">
    <property type="term" value="C:basolateral plasma membrane"/>
    <property type="evidence" value="ECO:0007669"/>
    <property type="project" value="TreeGrafter"/>
</dbReference>
<sequence length="273" mass="29968">MCTFILCARAVWSTCKALHRSARHVTTDPGLILGCVAAGRDRGTHEAAHNWPILTIFSLPLKDKEKLALVNGDLNGFNNKPIITNGDFEASGTKEALFMMEQTDSHTRSSVLAVFKKIWVMALCVTCVLLVTLSVFPAVTVKVKSVYGNKEWAAPIPQTCFSCLTVSVFIHPQPSKRSGLFPVLVVSRVVFIPLIMLCNIDNRQYLPVLFSHDIAFLVIMTLFALSNGYFICLCMSYAPQTKDCESAGALMTFFLALGLSLGAALSFLLRNLL</sequence>
<dbReference type="SUPFAM" id="SSF103473">
    <property type="entry name" value="MFS general substrate transporter"/>
    <property type="match status" value="1"/>
</dbReference>
<name>A0A673WD59_SALTR</name>
<reference evidence="8" key="2">
    <citation type="submission" date="2025-09" db="UniProtKB">
        <authorList>
            <consortium name="Ensembl"/>
        </authorList>
    </citation>
    <scope>IDENTIFICATION</scope>
</reference>
<evidence type="ECO:0000256" key="4">
    <source>
        <dbReference type="ARBA" id="ARBA00022692"/>
    </source>
</evidence>
<dbReference type="InParanoid" id="A0A673WD59"/>
<feature type="transmembrane region" description="Helical" evidence="7">
    <location>
        <begin position="214"/>
        <end position="238"/>
    </location>
</feature>
<dbReference type="GO" id="GO:0035364">
    <property type="term" value="P:thymine transport"/>
    <property type="evidence" value="ECO:0007669"/>
    <property type="project" value="TreeGrafter"/>
</dbReference>
<reference evidence="8" key="1">
    <citation type="submission" date="2025-08" db="UniProtKB">
        <authorList>
            <consortium name="Ensembl"/>
        </authorList>
    </citation>
    <scope>IDENTIFICATION</scope>
</reference>
<protein>
    <submittedName>
        <fullName evidence="8">Solute carrier family 29 member 2</fullName>
    </submittedName>
</protein>
<keyword evidence="4 7" id="KW-0812">Transmembrane</keyword>
<dbReference type="AlphaFoldDB" id="A0A673WD59"/>
<dbReference type="PRINTS" id="PR01130">
    <property type="entry name" value="DERENTRNSPRT"/>
</dbReference>
<dbReference type="Pfam" id="PF01733">
    <property type="entry name" value="Nucleoside_tran"/>
    <property type="match status" value="1"/>
</dbReference>
<evidence type="ECO:0000256" key="2">
    <source>
        <dbReference type="ARBA" id="ARBA00007965"/>
    </source>
</evidence>
<keyword evidence="3" id="KW-0813">Transport</keyword>
<feature type="transmembrane region" description="Helical" evidence="7">
    <location>
        <begin position="250"/>
        <end position="269"/>
    </location>
</feature>
<comment type="similarity">
    <text evidence="2">Belongs to the SLC29A/ENT transporter (TC 2.A.57) family.</text>
</comment>
<dbReference type="GO" id="GO:0015853">
    <property type="term" value="P:adenine transport"/>
    <property type="evidence" value="ECO:0007669"/>
    <property type="project" value="TreeGrafter"/>
</dbReference>
<dbReference type="GeneTree" id="ENSGT00950000182898"/>
<dbReference type="PANTHER" id="PTHR10332">
    <property type="entry name" value="EQUILIBRATIVE NUCLEOSIDE TRANSPORTER"/>
    <property type="match status" value="1"/>
</dbReference>
<dbReference type="InterPro" id="IPR002259">
    <property type="entry name" value="Eqnu_transpt"/>
</dbReference>
<keyword evidence="6 7" id="KW-0472">Membrane</keyword>
<dbReference type="GO" id="GO:0005337">
    <property type="term" value="F:nucleoside transmembrane transporter activity"/>
    <property type="evidence" value="ECO:0007669"/>
    <property type="project" value="InterPro"/>
</dbReference>
<evidence type="ECO:0000313" key="8">
    <source>
        <dbReference type="Ensembl" id="ENSSTUP00000009984.1"/>
    </source>
</evidence>
<feature type="transmembrane region" description="Helical" evidence="7">
    <location>
        <begin position="183"/>
        <end position="202"/>
    </location>
</feature>
<comment type="subcellular location">
    <subcellularLocation>
        <location evidence="1">Membrane</location>
        <topology evidence="1">Multi-pass membrane protein</topology>
    </subcellularLocation>
</comment>